<protein>
    <recommendedName>
        <fullName evidence="5">MARVEL domain-containing protein</fullName>
    </recommendedName>
</protein>
<evidence type="ECO:0000256" key="1">
    <source>
        <dbReference type="SAM" id="MobiDB-lite"/>
    </source>
</evidence>
<keyword evidence="2" id="KW-1133">Transmembrane helix</keyword>
<evidence type="ECO:0000313" key="3">
    <source>
        <dbReference type="EMBL" id="KLO12632.1"/>
    </source>
</evidence>
<feature type="transmembrane region" description="Helical" evidence="2">
    <location>
        <begin position="7"/>
        <end position="29"/>
    </location>
</feature>
<dbReference type="Proteomes" id="UP000053477">
    <property type="component" value="Unassembled WGS sequence"/>
</dbReference>
<feature type="compositionally biased region" description="Low complexity" evidence="1">
    <location>
        <begin position="305"/>
        <end position="319"/>
    </location>
</feature>
<gene>
    <name evidence="3" type="ORF">SCHPADRAFT_998029</name>
</gene>
<dbReference type="STRING" id="27342.A0A0H2RM03"/>
<dbReference type="InParanoid" id="A0A0H2RM03"/>
<keyword evidence="2" id="KW-0472">Membrane</keyword>
<reference evidence="3 4" key="1">
    <citation type="submission" date="2015-04" db="EMBL/GenBank/DDBJ databases">
        <title>Complete genome sequence of Schizopora paradoxa KUC8140, a cosmopolitan wood degrader in East Asia.</title>
        <authorList>
            <consortium name="DOE Joint Genome Institute"/>
            <person name="Min B."/>
            <person name="Park H."/>
            <person name="Jang Y."/>
            <person name="Kim J.-J."/>
            <person name="Kim K.H."/>
            <person name="Pangilinan J."/>
            <person name="Lipzen A."/>
            <person name="Riley R."/>
            <person name="Grigoriev I.V."/>
            <person name="Spatafora J.W."/>
            <person name="Choi I.-G."/>
        </authorList>
    </citation>
    <scope>NUCLEOTIDE SEQUENCE [LARGE SCALE GENOMIC DNA]</scope>
    <source>
        <strain evidence="3 4">KUC8140</strain>
    </source>
</reference>
<feature type="transmembrane region" description="Helical" evidence="2">
    <location>
        <begin position="41"/>
        <end position="64"/>
    </location>
</feature>
<feature type="compositionally biased region" description="Basic and acidic residues" evidence="1">
    <location>
        <begin position="287"/>
        <end position="304"/>
    </location>
</feature>
<evidence type="ECO:0000313" key="4">
    <source>
        <dbReference type="Proteomes" id="UP000053477"/>
    </source>
</evidence>
<feature type="transmembrane region" description="Helical" evidence="2">
    <location>
        <begin position="118"/>
        <end position="145"/>
    </location>
</feature>
<organism evidence="3 4">
    <name type="scientific">Schizopora paradoxa</name>
    <dbReference type="NCBI Taxonomy" id="27342"/>
    <lineage>
        <taxon>Eukaryota</taxon>
        <taxon>Fungi</taxon>
        <taxon>Dikarya</taxon>
        <taxon>Basidiomycota</taxon>
        <taxon>Agaricomycotina</taxon>
        <taxon>Agaricomycetes</taxon>
        <taxon>Hymenochaetales</taxon>
        <taxon>Schizoporaceae</taxon>
        <taxon>Schizopora</taxon>
    </lineage>
</organism>
<feature type="transmembrane region" description="Helical" evidence="2">
    <location>
        <begin position="76"/>
        <end position="98"/>
    </location>
</feature>
<dbReference type="EMBL" id="KQ085974">
    <property type="protein sequence ID" value="KLO12632.1"/>
    <property type="molecule type" value="Genomic_DNA"/>
</dbReference>
<name>A0A0H2RM03_9AGAM</name>
<feature type="compositionally biased region" description="Basic and acidic residues" evidence="1">
    <location>
        <begin position="353"/>
        <end position="364"/>
    </location>
</feature>
<keyword evidence="4" id="KW-1185">Reference proteome</keyword>
<dbReference type="AlphaFoldDB" id="A0A0H2RM03"/>
<proteinExistence type="predicted"/>
<feature type="region of interest" description="Disordered" evidence="1">
    <location>
        <begin position="274"/>
        <end position="444"/>
    </location>
</feature>
<evidence type="ECO:0000256" key="2">
    <source>
        <dbReference type="SAM" id="Phobius"/>
    </source>
</evidence>
<sequence>MPSIFSIYRWATFAFFLLSNALVCSIAAWNMSFVAASSRTGMVDAFLIFVGAFGIVVILPLIAVELLRRNAVSGRVWFELAWVGLFWLLYFAAATAVLPNGLCDAPNFALNKDPCNSSRAVIAFTWIPTAILLVYFFILAVFAIIHSKDDDKIWHASVGAYTWFETKQCIRSAPSTPVMSRFTKSKPPSFAVPKPKRPPPIFVQHRAGLSSNYEIEHFPDPGSLEEQPLPPPVVPAKPPVDILALYPQQVQSSLHVTRDTKQTLPMHVYRTADAGANGASEPPPVRDWPKQIGEERRPSRRERAAAAAASSSSVNVAAAKNEQPKTSQPQPQLRPLMLGRSNSNGESNAVYPRRADKGKGRMSDEQLVQEQMALERTNTKTSVRSYSSQKPPSQPLPPVPQTQTSAEDKRSRRPSGPRTRSSSGEKHRPPPLDLSKSLPTSSRR</sequence>
<evidence type="ECO:0008006" key="5">
    <source>
        <dbReference type="Google" id="ProtNLM"/>
    </source>
</evidence>
<accession>A0A0H2RM03</accession>
<dbReference type="OrthoDB" id="3269357at2759"/>
<keyword evidence="2" id="KW-0812">Transmembrane</keyword>